<name>A0A1G2QE60_9BACT</name>
<accession>A0A1G2QE60</accession>
<dbReference type="STRING" id="1802438.A2571_00265"/>
<dbReference type="Proteomes" id="UP000177043">
    <property type="component" value="Unassembled WGS sequence"/>
</dbReference>
<organism evidence="1 2">
    <name type="scientific">Candidatus Vogelbacteria bacterium RIFOXYD1_FULL_44_32</name>
    <dbReference type="NCBI Taxonomy" id="1802438"/>
    <lineage>
        <taxon>Bacteria</taxon>
        <taxon>Candidatus Vogeliibacteriota</taxon>
    </lineage>
</organism>
<comment type="caution">
    <text evidence="1">The sequence shown here is derived from an EMBL/GenBank/DDBJ whole genome shotgun (WGS) entry which is preliminary data.</text>
</comment>
<sequence length="169" mass="19511">MIVVSFPLEVDSHGDPTFKEALFQEFKGEPVRASVVWLKRVAILSALCQHVHFFRLESLDQVPDFFDVGVLKTHYESALRRYLSPHENHPDLLLAHIKWPKDENGDILFPEVLPSPCSDDKRESIMRARRFLAQEMKSRLTLDDTYGFGSFQIKVGILLDMVKAEQRMP</sequence>
<dbReference type="EMBL" id="MHTJ01000002">
    <property type="protein sequence ID" value="OHA58807.1"/>
    <property type="molecule type" value="Genomic_DNA"/>
</dbReference>
<dbReference type="AlphaFoldDB" id="A0A1G2QE60"/>
<gene>
    <name evidence="1" type="ORF">A2571_00265</name>
</gene>
<evidence type="ECO:0000313" key="1">
    <source>
        <dbReference type="EMBL" id="OHA58807.1"/>
    </source>
</evidence>
<reference evidence="1 2" key="1">
    <citation type="journal article" date="2016" name="Nat. Commun.">
        <title>Thousands of microbial genomes shed light on interconnected biogeochemical processes in an aquifer system.</title>
        <authorList>
            <person name="Anantharaman K."/>
            <person name="Brown C.T."/>
            <person name="Hug L.A."/>
            <person name="Sharon I."/>
            <person name="Castelle C.J."/>
            <person name="Probst A.J."/>
            <person name="Thomas B.C."/>
            <person name="Singh A."/>
            <person name="Wilkins M.J."/>
            <person name="Karaoz U."/>
            <person name="Brodie E.L."/>
            <person name="Williams K.H."/>
            <person name="Hubbard S.S."/>
            <person name="Banfield J.F."/>
        </authorList>
    </citation>
    <scope>NUCLEOTIDE SEQUENCE [LARGE SCALE GENOMIC DNA]</scope>
</reference>
<protein>
    <submittedName>
        <fullName evidence="1">Uncharacterized protein</fullName>
    </submittedName>
</protein>
<proteinExistence type="predicted"/>
<evidence type="ECO:0000313" key="2">
    <source>
        <dbReference type="Proteomes" id="UP000177043"/>
    </source>
</evidence>